<evidence type="ECO:0000313" key="1">
    <source>
        <dbReference type="EMBL" id="PXF60766.1"/>
    </source>
</evidence>
<organism evidence="1 2">
    <name type="scientific">Candidatus Methanogaster sp</name>
    <dbReference type="NCBI Taxonomy" id="3386292"/>
    <lineage>
        <taxon>Archaea</taxon>
        <taxon>Methanobacteriati</taxon>
        <taxon>Methanobacteriota</taxon>
        <taxon>Stenosarchaea group</taxon>
        <taxon>Methanomicrobia</taxon>
        <taxon>Methanosarcinales</taxon>
        <taxon>ANME-2 cluster</taxon>
        <taxon>Candidatus Methanogasteraceae</taxon>
        <taxon>Candidatus Methanogaster</taxon>
    </lineage>
</organism>
<comment type="caution">
    <text evidence="1">The sequence shown here is derived from an EMBL/GenBank/DDBJ whole genome shotgun (WGS) entry which is preliminary data.</text>
</comment>
<reference evidence="1" key="1">
    <citation type="submission" date="2018-01" db="EMBL/GenBank/DDBJ databases">
        <authorList>
            <person name="Krukenberg V."/>
        </authorList>
    </citation>
    <scope>NUCLEOTIDE SEQUENCE</scope>
    <source>
        <strain evidence="1">E20ANME2</strain>
    </source>
</reference>
<dbReference type="Proteomes" id="UP000248329">
    <property type="component" value="Unassembled WGS sequence"/>
</dbReference>
<evidence type="ECO:0000313" key="2">
    <source>
        <dbReference type="Proteomes" id="UP000248329"/>
    </source>
</evidence>
<accession>A0AC61L2A7</accession>
<proteinExistence type="predicted"/>
<dbReference type="EMBL" id="PQXF01000012">
    <property type="protein sequence ID" value="PXF60766.1"/>
    <property type="molecule type" value="Genomic_DNA"/>
</dbReference>
<sequence>MAETAEVEVPTEASSRPIDRIDSSAADLMNTMTSLHDQIATLRMQNSEYQARLLDLMVANENLQKQVIALNKRIDDSTKPPLFIASVLEVRDHEALIRQHGNNQELLVEYDKKLEVGMRVAVNNDLQIIRVLSGTIDERALIMEVIDDPDAEYEKIGGLDSQIQEVKETVELPLTSPELFETVGVEPPRGVLLYGPPGTGKTLLAKAVAHHADATFIKMSGSELVHKFIGEGARLVRDVFQLAREKAPTILFVDEIDAVGGRRTHDGTVGSAEVNRTMTQILTELDGFGERGDVRVMAATNRIDLLDPALLRPGRFDRVIEIPAPNEAGRLRILSIHTKNMSLAGDVDLATITAETDAATGADLKILVTEAGMNAIRNKRQDISMADFQYALDKLMKEDMSEPHGMFV</sequence>
<gene>
    <name evidence="1" type="ORF">C4B59_08055</name>
</gene>
<protein>
    <submittedName>
        <fullName evidence="1">Peptidase</fullName>
    </submittedName>
</protein>
<name>A0AC61L2A7_9EURY</name>